<dbReference type="GO" id="GO:0030313">
    <property type="term" value="C:cell envelope"/>
    <property type="evidence" value="ECO:0007669"/>
    <property type="project" value="UniProtKB-SubCell"/>
</dbReference>
<name>A0A5K7ZKS8_9BACT</name>
<evidence type="ECO:0000256" key="3">
    <source>
        <dbReference type="ARBA" id="ARBA00022729"/>
    </source>
</evidence>
<dbReference type="RefSeq" id="WP_231715604.1">
    <property type="nucleotide sequence ID" value="NZ_AP021875.1"/>
</dbReference>
<evidence type="ECO:0000256" key="2">
    <source>
        <dbReference type="ARBA" id="ARBA00010333"/>
    </source>
</evidence>
<feature type="domain" description="Solute-binding protein family 3/N-terminal" evidence="5">
    <location>
        <begin position="48"/>
        <end position="291"/>
    </location>
</feature>
<dbReference type="SMART" id="SM00062">
    <property type="entry name" value="PBPb"/>
    <property type="match status" value="1"/>
</dbReference>
<accession>A0A5K7ZKS8</accession>
<dbReference type="AlphaFoldDB" id="A0A5K7ZKS8"/>
<dbReference type="CDD" id="cd13629">
    <property type="entry name" value="PBP2_Dsm1740"/>
    <property type="match status" value="1"/>
</dbReference>
<dbReference type="PROSITE" id="PS01039">
    <property type="entry name" value="SBP_BACTERIAL_3"/>
    <property type="match status" value="1"/>
</dbReference>
<keyword evidence="7" id="KW-1185">Reference proteome</keyword>
<evidence type="ECO:0000256" key="4">
    <source>
        <dbReference type="RuleBase" id="RU003744"/>
    </source>
</evidence>
<keyword evidence="3" id="KW-0732">Signal</keyword>
<dbReference type="InterPro" id="IPR001638">
    <property type="entry name" value="Solute-binding_3/MltF_N"/>
</dbReference>
<dbReference type="SUPFAM" id="SSF53850">
    <property type="entry name" value="Periplasmic binding protein-like II"/>
    <property type="match status" value="1"/>
</dbReference>
<evidence type="ECO:0000259" key="5">
    <source>
        <dbReference type="SMART" id="SM00062"/>
    </source>
</evidence>
<dbReference type="PANTHER" id="PTHR35936:SF38">
    <property type="entry name" value="GLUTAMINE-BINDING PERIPLASMIC PROTEIN"/>
    <property type="match status" value="1"/>
</dbReference>
<organism evidence="6 7">
    <name type="scientific">Desulfosarcina widdelii</name>
    <dbReference type="NCBI Taxonomy" id="947919"/>
    <lineage>
        <taxon>Bacteria</taxon>
        <taxon>Pseudomonadati</taxon>
        <taxon>Thermodesulfobacteriota</taxon>
        <taxon>Desulfobacteria</taxon>
        <taxon>Desulfobacterales</taxon>
        <taxon>Desulfosarcinaceae</taxon>
        <taxon>Desulfosarcina</taxon>
    </lineage>
</organism>
<evidence type="ECO:0000256" key="1">
    <source>
        <dbReference type="ARBA" id="ARBA00004196"/>
    </source>
</evidence>
<reference evidence="6 7" key="1">
    <citation type="submission" date="2019-11" db="EMBL/GenBank/DDBJ databases">
        <title>Comparative genomics of hydrocarbon-degrading Desulfosarcina strains.</title>
        <authorList>
            <person name="Watanabe M."/>
            <person name="Kojima H."/>
            <person name="Fukui M."/>
        </authorList>
    </citation>
    <scope>NUCLEOTIDE SEQUENCE [LARGE SCALE GENOMIC DNA]</scope>
    <source>
        <strain evidence="6 7">PP31</strain>
    </source>
</reference>
<sequence>MGKHIRLTILAVLILSGMWIGPGKGPASAADLEFSKGSALAGILQRGELRIGLEVGYMPFEMIDQRSGLRQKEIPHGGFRRKGRQLSLMGFDIDMGIEMAKALGVKPEFVDTIWPSIIPALKLDRFDIIFGGMSVTEERKQQVDFAEPFMIVGQTVLLNARNKKAVRSYQDLDDPAYTVVSKPGTTGEAAVFKRIPRATYMPVNTEMAGAMRVLEGTADAFVYDFPFNAVFKAMHPSASIVFLDEPFTKEPIAWAIRKNDPDFLTWLNSFLNEIKQDGRFNKMYNKWFNNTDWFKYAR</sequence>
<comment type="subcellular location">
    <subcellularLocation>
        <location evidence="1">Cell envelope</location>
    </subcellularLocation>
</comment>
<dbReference type="Pfam" id="PF00497">
    <property type="entry name" value="SBP_bac_3"/>
    <property type="match status" value="1"/>
</dbReference>
<gene>
    <name evidence="6" type="ORF">DSCW_62610</name>
</gene>
<dbReference type="Proteomes" id="UP000427769">
    <property type="component" value="Chromosome"/>
</dbReference>
<evidence type="ECO:0000313" key="6">
    <source>
        <dbReference type="EMBL" id="BBO78844.1"/>
    </source>
</evidence>
<protein>
    <submittedName>
        <fullName evidence="6">Amino acid ABC transporter substrate-binding protein</fullName>
    </submittedName>
</protein>
<dbReference type="PANTHER" id="PTHR35936">
    <property type="entry name" value="MEMBRANE-BOUND LYTIC MUREIN TRANSGLYCOSYLASE F"/>
    <property type="match status" value="1"/>
</dbReference>
<dbReference type="KEGG" id="dwd:DSCW_62610"/>
<comment type="similarity">
    <text evidence="2 4">Belongs to the bacterial solute-binding protein 3 family.</text>
</comment>
<dbReference type="Gene3D" id="3.40.190.10">
    <property type="entry name" value="Periplasmic binding protein-like II"/>
    <property type="match status" value="2"/>
</dbReference>
<evidence type="ECO:0000313" key="7">
    <source>
        <dbReference type="Proteomes" id="UP000427769"/>
    </source>
</evidence>
<proteinExistence type="inferred from homology"/>
<dbReference type="EMBL" id="AP021875">
    <property type="protein sequence ID" value="BBO78844.1"/>
    <property type="molecule type" value="Genomic_DNA"/>
</dbReference>
<dbReference type="InterPro" id="IPR018313">
    <property type="entry name" value="SBP_3_CS"/>
</dbReference>